<comment type="similarity">
    <text evidence="1">Belongs to the class-IV pyridoxal-phosphate-dependent aminotransferase family.</text>
</comment>
<accession>A0A1Q2LJF1</accession>
<dbReference type="Gene3D" id="3.30.470.10">
    <property type="match status" value="1"/>
</dbReference>
<dbReference type="InterPro" id="IPR036038">
    <property type="entry name" value="Aminotransferase-like"/>
</dbReference>
<dbReference type="GO" id="GO:0003824">
    <property type="term" value="F:catalytic activity"/>
    <property type="evidence" value="ECO:0007669"/>
    <property type="project" value="InterPro"/>
</dbReference>
<evidence type="ECO:0000313" key="3">
    <source>
        <dbReference type="Proteomes" id="UP000188298"/>
    </source>
</evidence>
<dbReference type="SUPFAM" id="SSF56752">
    <property type="entry name" value="D-aminoacid aminotransferase-like PLP-dependent enzymes"/>
    <property type="match status" value="2"/>
</dbReference>
<sequence length="282" mass="32225">MDFSLIETMLLHKDSVFLLHSHLYRLYSSAKALGFNYAAIESALKHLDINTPHTHKDLNILESLEILAKSSLPNRDMQYHIMRLESFSYYTQYNKTNMLDSTLYNDNTNATLCLWDSIHTLQKLLQTGNNDFIANDFSFCRLLLTKEGNLTYSIQALQPINNTKVRLATLDTITPLSYHKTTKREHFKDATTSIAKNECFDYIYIDKNGKILEGSRSNIIIAKNGKYYTPPQSLGILAGTLRNTLIKCGICTEKILYKKDLYEASEIYCINSIRGIIPVNLA</sequence>
<dbReference type="GO" id="GO:0046394">
    <property type="term" value="P:carboxylic acid biosynthetic process"/>
    <property type="evidence" value="ECO:0007669"/>
    <property type="project" value="UniProtKB-ARBA"/>
</dbReference>
<evidence type="ECO:0000313" key="2">
    <source>
        <dbReference type="EMBL" id="AQQ60576.1"/>
    </source>
</evidence>
<dbReference type="Gene3D" id="3.20.10.10">
    <property type="entry name" value="D-amino Acid Aminotransferase, subunit A, domain 2"/>
    <property type="match status" value="1"/>
</dbReference>
<organism evidence="2 3">
    <name type="scientific">Helicobacter bilis</name>
    <dbReference type="NCBI Taxonomy" id="37372"/>
    <lineage>
        <taxon>Bacteria</taxon>
        <taxon>Pseudomonadati</taxon>
        <taxon>Campylobacterota</taxon>
        <taxon>Epsilonproteobacteria</taxon>
        <taxon>Campylobacterales</taxon>
        <taxon>Helicobacteraceae</taxon>
        <taxon>Helicobacter</taxon>
    </lineage>
</organism>
<dbReference type="InterPro" id="IPR001544">
    <property type="entry name" value="Aminotrans_IV"/>
</dbReference>
<proteinExistence type="inferred from homology"/>
<dbReference type="InterPro" id="IPR050571">
    <property type="entry name" value="Class-IV_PLP-Dep_Aminotrnsfr"/>
</dbReference>
<dbReference type="Pfam" id="PF01063">
    <property type="entry name" value="Aminotran_4"/>
    <property type="match status" value="1"/>
</dbReference>
<name>A0A1Q2LJF1_9HELI</name>
<dbReference type="InterPro" id="IPR043131">
    <property type="entry name" value="BCAT-like_N"/>
</dbReference>
<evidence type="ECO:0000256" key="1">
    <source>
        <dbReference type="ARBA" id="ARBA00009320"/>
    </source>
</evidence>
<dbReference type="Proteomes" id="UP000188298">
    <property type="component" value="Chromosome"/>
</dbReference>
<dbReference type="KEGG" id="hbl:XJ32_11360"/>
<gene>
    <name evidence="2" type="ORF">XJ32_11360</name>
</gene>
<reference evidence="2 3" key="1">
    <citation type="submission" date="2017-02" db="EMBL/GenBank/DDBJ databases">
        <title>Whole genome sequencing of Helicobacter bilis strain AAQJH.</title>
        <authorList>
            <person name="Conlan S."/>
            <person name="Thomas P.J."/>
            <person name="Mullikin J."/>
            <person name="Palmore T.N."/>
            <person name="Frank K.M."/>
            <person name="Segre J.A."/>
        </authorList>
    </citation>
    <scope>NUCLEOTIDE SEQUENCE [LARGE SCALE GENOMIC DNA]</scope>
    <source>
        <strain evidence="2 3">AAQJH</strain>
    </source>
</reference>
<dbReference type="EMBL" id="CP019645">
    <property type="protein sequence ID" value="AQQ60576.1"/>
    <property type="molecule type" value="Genomic_DNA"/>
</dbReference>
<dbReference type="PANTHER" id="PTHR42743:SF13">
    <property type="entry name" value="P-LOOP CONTAINING NUCLEOSIDE TRIPHOSPHATE HYDROLASE PROTEIN"/>
    <property type="match status" value="1"/>
</dbReference>
<dbReference type="RefSeq" id="WP_077389922.1">
    <property type="nucleotide sequence ID" value="NZ_CP019645.1"/>
</dbReference>
<protein>
    <submittedName>
        <fullName evidence="2">Para-aminobenzoate synthase</fullName>
    </submittedName>
</protein>
<dbReference type="PANTHER" id="PTHR42743">
    <property type="entry name" value="AMINO-ACID AMINOTRANSFERASE"/>
    <property type="match status" value="1"/>
</dbReference>
<dbReference type="InterPro" id="IPR043132">
    <property type="entry name" value="BCAT-like_C"/>
</dbReference>
<dbReference type="AlphaFoldDB" id="A0A1Q2LJF1"/>